<dbReference type="Proteomes" id="UP001341135">
    <property type="component" value="Chromosome"/>
</dbReference>
<organism evidence="2 3">
    <name type="scientific">Pyrodictium abyssi</name>
    <dbReference type="NCBI Taxonomy" id="54256"/>
    <lineage>
        <taxon>Archaea</taxon>
        <taxon>Thermoproteota</taxon>
        <taxon>Thermoprotei</taxon>
        <taxon>Desulfurococcales</taxon>
        <taxon>Pyrodictiaceae</taxon>
        <taxon>Pyrodictium</taxon>
    </lineage>
</organism>
<keyword evidence="3" id="KW-1185">Reference proteome</keyword>
<dbReference type="RefSeq" id="WP_338250281.1">
    <property type="nucleotide sequence ID" value="NZ_AP028907.1"/>
</dbReference>
<protein>
    <recommendedName>
        <fullName evidence="1">DUF58 domain-containing protein</fullName>
    </recommendedName>
</protein>
<evidence type="ECO:0000313" key="2">
    <source>
        <dbReference type="EMBL" id="BES82708.1"/>
    </source>
</evidence>
<dbReference type="Pfam" id="PF01882">
    <property type="entry name" value="DUF58"/>
    <property type="match status" value="1"/>
</dbReference>
<dbReference type="PANTHER" id="PTHR33608:SF6">
    <property type="entry name" value="BLL2464 PROTEIN"/>
    <property type="match status" value="1"/>
</dbReference>
<sequence length="467" mass="51577">MAEQSLFDRISELMAPVTPRGHAVLFLSASLLAAGLLAGPGRAPALMSAGLALLLLVIVEREVFLARAAALSRIDARWVIEHPLVEGRPSLVKLVLENRSLTPIEHLEVYDNPPRLFHWAGEAPPRAVVALPAMGVVEVSYTVVPVVGRHEWGGPLRLVAEDVLGFFRAERLVDQGLPVVNVQPRLLDVPRRRAALPTVLQPGGVAKLRRRGVGSEIMELREYTPDDDIRLVDWKASARAGRLMVKVFEQESVLRVAVVVDAHPSMFRGVLGETKIEYAARLAASIAEYLARRGDVYRVYLADPSGRMYSTPWLHGRGSGALARRFIAEKLSWPRSPGQAPEPRRRANAIVEALLSTLPRGKTIVFLVSDFGEDAGAAEAYTAALRRLQQLRHSVYVVFPLTTLFEARALRGIQAAVYRLLAYERIKAYKEITMLLRRHGLRVAAAGPSDLLSYLLERLERIRGVVA</sequence>
<accession>A0ABN6ZWI9</accession>
<dbReference type="InterPro" id="IPR002881">
    <property type="entry name" value="DUF58"/>
</dbReference>
<gene>
    <name evidence="2" type="ORF">PABY_22750</name>
</gene>
<name>A0ABN6ZWI9_9CREN</name>
<reference evidence="2 3" key="1">
    <citation type="submission" date="2023-09" db="EMBL/GenBank/DDBJ databases">
        <title>Pyrofollis japonicus gen. nov. sp. nov., a novel member of the family Pyrodictiaceae isolated from the Iheya North hydrothermal field.</title>
        <authorList>
            <person name="Miyazaki U."/>
            <person name="Sanari M."/>
            <person name="Tame A."/>
            <person name="Kitajima M."/>
            <person name="Okamoto A."/>
            <person name="Sawayama S."/>
            <person name="Miyazaki J."/>
            <person name="Takai K."/>
            <person name="Nakagawa S."/>
        </authorList>
    </citation>
    <scope>NUCLEOTIDE SEQUENCE [LARGE SCALE GENOMIC DNA]</scope>
    <source>
        <strain evidence="2 3">AV2</strain>
    </source>
</reference>
<evidence type="ECO:0000259" key="1">
    <source>
        <dbReference type="Pfam" id="PF01882"/>
    </source>
</evidence>
<dbReference type="GeneID" id="89290280"/>
<feature type="domain" description="DUF58" evidence="1">
    <location>
        <begin position="219"/>
        <end position="395"/>
    </location>
</feature>
<proteinExistence type="predicted"/>
<dbReference type="EMBL" id="AP028907">
    <property type="protein sequence ID" value="BES82708.1"/>
    <property type="molecule type" value="Genomic_DNA"/>
</dbReference>
<evidence type="ECO:0000313" key="3">
    <source>
        <dbReference type="Proteomes" id="UP001341135"/>
    </source>
</evidence>
<dbReference type="PANTHER" id="PTHR33608">
    <property type="entry name" value="BLL2464 PROTEIN"/>
    <property type="match status" value="1"/>
</dbReference>